<proteinExistence type="predicted"/>
<name>A0AAE6JDX3_9SPHI</name>
<dbReference type="EMBL" id="CP043451">
    <property type="protein sequence ID" value="QEM03330.1"/>
    <property type="molecule type" value="Genomic_DNA"/>
</dbReference>
<evidence type="ECO:0000313" key="3">
    <source>
        <dbReference type="Proteomes" id="UP000250557"/>
    </source>
</evidence>
<reference evidence="2 4" key="2">
    <citation type="submission" date="2021-03" db="EMBL/GenBank/DDBJ databases">
        <title>Mucilaginibacter strains isolated from gold and copper mining confer multi heavy-metal resistance.</title>
        <authorList>
            <person name="Li Y."/>
        </authorList>
    </citation>
    <scope>NUCLEOTIDE SEQUENCE [LARGE SCALE GENOMIC DNA]</scope>
    <source>
        <strain evidence="2 4">P2-4</strain>
    </source>
</reference>
<evidence type="ECO:0000313" key="1">
    <source>
        <dbReference type="EMBL" id="QEM03330.1"/>
    </source>
</evidence>
<dbReference type="Proteomes" id="UP000663940">
    <property type="component" value="Chromosome"/>
</dbReference>
<sequence>MNKIYDILLGNTKIGTTAFENADPPMGVVLGKISFADERFDYSFFKDYCIKNNVGFQEDIDLKLITTVNIPDLHVFDLAGLKIKGLAATISGMDDDEYLISLEGIPYPFYEDEFGHHYKSYYQRPGNH</sequence>
<dbReference type="Proteomes" id="UP000250557">
    <property type="component" value="Chromosome"/>
</dbReference>
<evidence type="ECO:0000313" key="4">
    <source>
        <dbReference type="Proteomes" id="UP000663940"/>
    </source>
</evidence>
<accession>A0AAE6JDX3</accession>
<keyword evidence="4" id="KW-1185">Reference proteome</keyword>
<dbReference type="RefSeq" id="WP_112654285.1">
    <property type="nucleotide sequence ID" value="NZ_CP043451.1"/>
</dbReference>
<organism evidence="1 3">
    <name type="scientific">Mucilaginibacter rubeus</name>
    <dbReference type="NCBI Taxonomy" id="2027860"/>
    <lineage>
        <taxon>Bacteria</taxon>
        <taxon>Pseudomonadati</taxon>
        <taxon>Bacteroidota</taxon>
        <taxon>Sphingobacteriia</taxon>
        <taxon>Sphingobacteriales</taxon>
        <taxon>Sphingobacteriaceae</taxon>
        <taxon>Mucilaginibacter</taxon>
    </lineage>
</organism>
<dbReference type="EMBL" id="CP071880">
    <property type="protein sequence ID" value="QTE47912.1"/>
    <property type="molecule type" value="Genomic_DNA"/>
</dbReference>
<reference evidence="1 3" key="1">
    <citation type="submission" date="2019-08" db="EMBL/GenBank/DDBJ databases">
        <title>Comparative genome analysis confer to the adaptation heavy metal polluted environment.</title>
        <authorList>
            <person name="Li Y."/>
        </authorList>
    </citation>
    <scope>NUCLEOTIDE SEQUENCE [LARGE SCALE GENOMIC DNA]</scope>
    <source>
        <strain evidence="1 3">P2</strain>
    </source>
</reference>
<dbReference type="AlphaFoldDB" id="A0AAE6JDX3"/>
<evidence type="ECO:0000313" key="2">
    <source>
        <dbReference type="EMBL" id="QTE47912.1"/>
    </source>
</evidence>
<gene>
    <name evidence="1" type="ORF">DIU31_007255</name>
    <name evidence="2" type="ORF">J3L21_20405</name>
</gene>
<protein>
    <submittedName>
        <fullName evidence="1">Uncharacterized protein</fullName>
    </submittedName>
</protein>